<evidence type="ECO:0000313" key="1">
    <source>
        <dbReference type="EMBL" id="SOB96548.1"/>
    </source>
</evidence>
<dbReference type="RefSeq" id="WP_097075753.1">
    <property type="nucleotide sequence ID" value="NZ_OBMR01000003.1"/>
</dbReference>
<dbReference type="Proteomes" id="UP000219563">
    <property type="component" value="Unassembled WGS sequence"/>
</dbReference>
<name>A0A285RS24_9FIRM</name>
<proteinExistence type="predicted"/>
<dbReference type="AlphaFoldDB" id="A0A285RS24"/>
<protein>
    <submittedName>
        <fullName evidence="1">Uncharacterized protein</fullName>
    </submittedName>
</protein>
<organism evidence="1 2">
    <name type="scientific">Pseudobutyrivibrio ruminis DSM 9787</name>
    <dbReference type="NCBI Taxonomy" id="1123011"/>
    <lineage>
        <taxon>Bacteria</taxon>
        <taxon>Bacillati</taxon>
        <taxon>Bacillota</taxon>
        <taxon>Clostridia</taxon>
        <taxon>Lachnospirales</taxon>
        <taxon>Lachnospiraceae</taxon>
        <taxon>Pseudobutyrivibrio</taxon>
    </lineage>
</organism>
<evidence type="ECO:0000313" key="2">
    <source>
        <dbReference type="Proteomes" id="UP000219563"/>
    </source>
</evidence>
<dbReference type="EMBL" id="OBMR01000003">
    <property type="protein sequence ID" value="SOB96548.1"/>
    <property type="molecule type" value="Genomic_DNA"/>
</dbReference>
<sequence length="60" mass="7197">METYIIELFDGKKRVGKEKIRTDDYDDVLKRVAEIVAKTDYRVEIWDSVAYMHRNKDACR</sequence>
<gene>
    <name evidence="1" type="ORF">SAMN02910411_1111</name>
</gene>
<accession>A0A285RS24</accession>
<reference evidence="1 2" key="1">
    <citation type="submission" date="2017-08" db="EMBL/GenBank/DDBJ databases">
        <authorList>
            <person name="de Groot N.N."/>
        </authorList>
    </citation>
    <scope>NUCLEOTIDE SEQUENCE [LARGE SCALE GENOMIC DNA]</scope>
    <source>
        <strain evidence="1 2">DSM 9787</strain>
    </source>
</reference>